<dbReference type="SUPFAM" id="SSF56784">
    <property type="entry name" value="HAD-like"/>
    <property type="match status" value="1"/>
</dbReference>
<dbReference type="InterPro" id="IPR036412">
    <property type="entry name" value="HAD-like_sf"/>
</dbReference>
<dbReference type="InterPro" id="IPR023214">
    <property type="entry name" value="HAD_sf"/>
</dbReference>
<dbReference type="AlphaFoldDB" id="A0A9D1HPE1"/>
<dbReference type="GO" id="GO:0016791">
    <property type="term" value="F:phosphatase activity"/>
    <property type="evidence" value="ECO:0007669"/>
    <property type="project" value="TreeGrafter"/>
</dbReference>
<organism evidence="1 2">
    <name type="scientific">Candidatus Fimiplasma intestinipullorum</name>
    <dbReference type="NCBI Taxonomy" id="2840825"/>
    <lineage>
        <taxon>Bacteria</taxon>
        <taxon>Bacillati</taxon>
        <taxon>Bacillota</taxon>
        <taxon>Clostridia</taxon>
        <taxon>Eubacteriales</taxon>
        <taxon>Candidatus Fimiplasma</taxon>
    </lineage>
</organism>
<gene>
    <name evidence="1" type="ORF">IAD15_03335</name>
</gene>
<dbReference type="GO" id="GO:0000287">
    <property type="term" value="F:magnesium ion binding"/>
    <property type="evidence" value="ECO:0007669"/>
    <property type="project" value="TreeGrafter"/>
</dbReference>
<dbReference type="PANTHER" id="PTHR10000">
    <property type="entry name" value="PHOSPHOSERINE PHOSPHATASE"/>
    <property type="match status" value="1"/>
</dbReference>
<dbReference type="Proteomes" id="UP000824175">
    <property type="component" value="Unassembled WGS sequence"/>
</dbReference>
<dbReference type="GO" id="GO:0005829">
    <property type="term" value="C:cytosol"/>
    <property type="evidence" value="ECO:0007669"/>
    <property type="project" value="TreeGrafter"/>
</dbReference>
<dbReference type="Gene3D" id="3.40.50.1000">
    <property type="entry name" value="HAD superfamily/HAD-like"/>
    <property type="match status" value="1"/>
</dbReference>
<evidence type="ECO:0000313" key="1">
    <source>
        <dbReference type="EMBL" id="HIU13084.1"/>
    </source>
</evidence>
<protein>
    <submittedName>
        <fullName evidence="1">HAD family phosphatase</fullName>
    </submittedName>
</protein>
<reference evidence="1" key="1">
    <citation type="submission" date="2020-10" db="EMBL/GenBank/DDBJ databases">
        <authorList>
            <person name="Gilroy R."/>
        </authorList>
    </citation>
    <scope>NUCLEOTIDE SEQUENCE</scope>
    <source>
        <strain evidence="1">CHK195-11698</strain>
    </source>
</reference>
<accession>A0A9D1HPE1</accession>
<proteinExistence type="predicted"/>
<evidence type="ECO:0000313" key="2">
    <source>
        <dbReference type="Proteomes" id="UP000824175"/>
    </source>
</evidence>
<sequence>MDKGQIESIVKRGLAFRDTHDPTIHFVKLSVHYPDEDARVHFESEMGKYFDFIKRNEDETEVVLKGYSKGSAMAFLLQYFNIPNQNCYAFGDSNNDEEMQLAAGNSILIGKRLRNLVDKVTFVSKDAAHDGVTYALQALNFIPKKKGEA</sequence>
<name>A0A9D1HPE1_9FIRM</name>
<dbReference type="Gene3D" id="3.30.1240.10">
    <property type="match status" value="1"/>
</dbReference>
<dbReference type="EMBL" id="DVMJ01000022">
    <property type="protein sequence ID" value="HIU13084.1"/>
    <property type="molecule type" value="Genomic_DNA"/>
</dbReference>
<reference evidence="1" key="2">
    <citation type="journal article" date="2021" name="PeerJ">
        <title>Extensive microbial diversity within the chicken gut microbiome revealed by metagenomics and culture.</title>
        <authorList>
            <person name="Gilroy R."/>
            <person name="Ravi A."/>
            <person name="Getino M."/>
            <person name="Pursley I."/>
            <person name="Horton D.L."/>
            <person name="Alikhan N.F."/>
            <person name="Baker D."/>
            <person name="Gharbi K."/>
            <person name="Hall N."/>
            <person name="Watson M."/>
            <person name="Adriaenssens E.M."/>
            <person name="Foster-Nyarko E."/>
            <person name="Jarju S."/>
            <person name="Secka A."/>
            <person name="Antonio M."/>
            <person name="Oren A."/>
            <person name="Chaudhuri R.R."/>
            <person name="La Ragione R."/>
            <person name="Hildebrand F."/>
            <person name="Pallen M.J."/>
        </authorList>
    </citation>
    <scope>NUCLEOTIDE SEQUENCE</scope>
    <source>
        <strain evidence="1">CHK195-11698</strain>
    </source>
</reference>
<dbReference type="PANTHER" id="PTHR10000:SF25">
    <property type="entry name" value="PHOSPHATASE YKRA-RELATED"/>
    <property type="match status" value="1"/>
</dbReference>
<dbReference type="Pfam" id="PF08282">
    <property type="entry name" value="Hydrolase_3"/>
    <property type="match status" value="1"/>
</dbReference>
<comment type="caution">
    <text evidence="1">The sequence shown here is derived from an EMBL/GenBank/DDBJ whole genome shotgun (WGS) entry which is preliminary data.</text>
</comment>